<comment type="caution">
    <text evidence="1">The sequence shown here is derived from an EMBL/GenBank/DDBJ whole genome shotgun (WGS) entry which is preliminary data.</text>
</comment>
<accession>A0ABS8TEH3</accession>
<sequence length="96" mass="10731">MVKNMGVLGSGEEFKRLGSAMGRRATVHGWRKKIMKNWKAQNSEGARWLRGTELELCNGLHSTLKEMPSLPQIPVKLRDGSVARSYFTALSSVPRC</sequence>
<organism evidence="1 2">
    <name type="scientific">Datura stramonium</name>
    <name type="common">Jimsonweed</name>
    <name type="synonym">Common thornapple</name>
    <dbReference type="NCBI Taxonomy" id="4076"/>
    <lineage>
        <taxon>Eukaryota</taxon>
        <taxon>Viridiplantae</taxon>
        <taxon>Streptophyta</taxon>
        <taxon>Embryophyta</taxon>
        <taxon>Tracheophyta</taxon>
        <taxon>Spermatophyta</taxon>
        <taxon>Magnoliopsida</taxon>
        <taxon>eudicotyledons</taxon>
        <taxon>Gunneridae</taxon>
        <taxon>Pentapetalae</taxon>
        <taxon>asterids</taxon>
        <taxon>lamiids</taxon>
        <taxon>Solanales</taxon>
        <taxon>Solanaceae</taxon>
        <taxon>Solanoideae</taxon>
        <taxon>Datureae</taxon>
        <taxon>Datura</taxon>
    </lineage>
</organism>
<evidence type="ECO:0000313" key="1">
    <source>
        <dbReference type="EMBL" id="MCD7469867.1"/>
    </source>
</evidence>
<dbReference type="EMBL" id="JACEIK010001499">
    <property type="protein sequence ID" value="MCD7469867.1"/>
    <property type="molecule type" value="Genomic_DNA"/>
</dbReference>
<name>A0ABS8TEH3_DATST</name>
<dbReference type="Proteomes" id="UP000823775">
    <property type="component" value="Unassembled WGS sequence"/>
</dbReference>
<gene>
    <name evidence="1" type="ORF">HAX54_009183</name>
</gene>
<protein>
    <submittedName>
        <fullName evidence="1">Uncharacterized protein</fullName>
    </submittedName>
</protein>
<proteinExistence type="predicted"/>
<evidence type="ECO:0000313" key="2">
    <source>
        <dbReference type="Proteomes" id="UP000823775"/>
    </source>
</evidence>
<keyword evidence="2" id="KW-1185">Reference proteome</keyword>
<reference evidence="1 2" key="1">
    <citation type="journal article" date="2021" name="BMC Genomics">
        <title>Datura genome reveals duplications of psychoactive alkaloid biosynthetic genes and high mutation rate following tissue culture.</title>
        <authorList>
            <person name="Rajewski A."/>
            <person name="Carter-House D."/>
            <person name="Stajich J."/>
            <person name="Litt A."/>
        </authorList>
    </citation>
    <scope>NUCLEOTIDE SEQUENCE [LARGE SCALE GENOMIC DNA]</scope>
    <source>
        <strain evidence="1">AR-01</strain>
    </source>
</reference>